<proteinExistence type="predicted"/>
<evidence type="ECO:0000256" key="1">
    <source>
        <dbReference type="SAM" id="MobiDB-lite"/>
    </source>
</evidence>
<reference evidence="3" key="1">
    <citation type="submission" date="2020-10" db="EMBL/GenBank/DDBJ databases">
        <title>Whole-genome sequence of Luteibacter sp. EIF3.</title>
        <authorList>
            <person name="Friedrich I."/>
            <person name="Hertel R."/>
            <person name="Daniel R."/>
        </authorList>
    </citation>
    <scope>NUCLEOTIDE SEQUENCE</scope>
    <source>
        <strain evidence="3">EIF3</strain>
    </source>
</reference>
<keyword evidence="2" id="KW-1133">Transmembrane helix</keyword>
<keyword evidence="2" id="KW-0472">Membrane</keyword>
<gene>
    <name evidence="3" type="ORF">IM816_06025</name>
</gene>
<keyword evidence="2" id="KW-0812">Transmembrane</keyword>
<evidence type="ECO:0000313" key="3">
    <source>
        <dbReference type="EMBL" id="URL59653.1"/>
    </source>
</evidence>
<accession>A0ABY4T6W4</accession>
<dbReference type="EMBL" id="CP063231">
    <property type="protein sequence ID" value="URL59653.1"/>
    <property type="molecule type" value="Genomic_DNA"/>
</dbReference>
<protein>
    <submittedName>
        <fullName evidence="3">Uncharacterized protein</fullName>
    </submittedName>
</protein>
<feature type="transmembrane region" description="Helical" evidence="2">
    <location>
        <begin position="9"/>
        <end position="27"/>
    </location>
</feature>
<organism evidence="3 4">
    <name type="scientific">Luteibacter flocculans</name>
    <dbReference type="NCBI Taxonomy" id="2780091"/>
    <lineage>
        <taxon>Bacteria</taxon>
        <taxon>Pseudomonadati</taxon>
        <taxon>Pseudomonadota</taxon>
        <taxon>Gammaproteobacteria</taxon>
        <taxon>Lysobacterales</taxon>
        <taxon>Rhodanobacteraceae</taxon>
        <taxon>Luteibacter</taxon>
    </lineage>
</organism>
<evidence type="ECO:0000313" key="4">
    <source>
        <dbReference type="Proteomes" id="UP001056681"/>
    </source>
</evidence>
<keyword evidence="4" id="KW-1185">Reference proteome</keyword>
<feature type="region of interest" description="Disordered" evidence="1">
    <location>
        <begin position="58"/>
        <end position="81"/>
    </location>
</feature>
<dbReference type="RefSeq" id="WP_250340174.1">
    <property type="nucleotide sequence ID" value="NZ_CP063231.1"/>
</dbReference>
<evidence type="ECO:0000256" key="2">
    <source>
        <dbReference type="SAM" id="Phobius"/>
    </source>
</evidence>
<sequence>MPKTLYDSLPWIALALAVAVGVAYYATRPQPETYETCLTRLARSGDTDADRALTRAACAAKTGAPRGNQDSTDGRANQRHT</sequence>
<name>A0ABY4T6W4_9GAMM</name>
<feature type="compositionally biased region" description="Low complexity" evidence="1">
    <location>
        <begin position="58"/>
        <end position="67"/>
    </location>
</feature>
<dbReference type="Proteomes" id="UP001056681">
    <property type="component" value="Chromosome"/>
</dbReference>